<organism evidence="3 4">
    <name type="scientific">Plasmodium vivax</name>
    <name type="common">malaria parasite P. vivax</name>
    <dbReference type="NCBI Taxonomy" id="5855"/>
    <lineage>
        <taxon>Eukaryota</taxon>
        <taxon>Sar</taxon>
        <taxon>Alveolata</taxon>
        <taxon>Apicomplexa</taxon>
        <taxon>Aconoidasida</taxon>
        <taxon>Haemosporida</taxon>
        <taxon>Plasmodiidae</taxon>
        <taxon>Plasmodium</taxon>
        <taxon>Plasmodium (Plasmodium)</taxon>
    </lineage>
</organism>
<evidence type="ECO:0000313" key="4">
    <source>
        <dbReference type="Proteomes" id="UP000220605"/>
    </source>
</evidence>
<dbReference type="OrthoDB" id="382655at2759"/>
<protein>
    <recommendedName>
        <fullName evidence="2">Protein HGH1 N-terminal domain-containing protein</fullName>
    </recommendedName>
</protein>
<dbReference type="Gene3D" id="1.25.10.10">
    <property type="entry name" value="Leucine-rich Repeat Variant"/>
    <property type="match status" value="1"/>
</dbReference>
<proteinExistence type="predicted"/>
<dbReference type="PANTHER" id="PTHR13387:SF9">
    <property type="entry name" value="PROTEIN HGH1 HOMOLOG"/>
    <property type="match status" value="1"/>
</dbReference>
<dbReference type="PANTHER" id="PTHR13387">
    <property type="entry name" value="PROTEIN HGH1 HOMOLOG"/>
    <property type="match status" value="1"/>
</dbReference>
<feature type="region of interest" description="Disordered" evidence="1">
    <location>
        <begin position="149"/>
        <end position="178"/>
    </location>
</feature>
<dbReference type="Pfam" id="PF04063">
    <property type="entry name" value="DUF383"/>
    <property type="match status" value="1"/>
</dbReference>
<gene>
    <name evidence="3" type="ORF">PVP01_1323400</name>
</gene>
<dbReference type="SUPFAM" id="SSF48371">
    <property type="entry name" value="ARM repeat"/>
    <property type="match status" value="1"/>
</dbReference>
<sequence length="395" mass="45363">MEEEVDEGKKERDKRSSNHDDSLYDELFSLICADKEIVKKEAFKILLGLIDTESMVAYIQRNEKKCLKILISGLNSDYEVVALQCLVNLSAHIPKELIRRNLIEIVFDLLRDEEEAQERSHTELYIMLVANLSREKAGLYKILDLPEGQKQEGEKQEGEKQEGEKQEETQPQPQPQESRELAVSHYLNKLLHLFSKPIVTATINKQVTDKYFFIAHILINVSSVKECAHFFKSVILLNMLSKQMLQQERCAAVLQCVINLCMSETLHPYIFHEECNLMPRVLSLVYTREKGSNDEFAALPSIATSQKGANKDSVHPLILDMSTVLTPSTDVKNRVMILLRNLFSRELARQKLRSYGVEHVLRNWLLHEKNTGITCDISHLADMYTEITPGCIYIE</sequence>
<reference evidence="4" key="1">
    <citation type="submission" date="2016-07" db="EMBL/GenBank/DDBJ databases">
        <authorList>
            <consortium name="Pathogen Informatics"/>
        </authorList>
    </citation>
    <scope>NUCLEOTIDE SEQUENCE [LARGE SCALE GENOMIC DNA]</scope>
</reference>
<dbReference type="VEuPathDB" id="PlasmoDB:PVP01_1323400"/>
<feature type="domain" description="Protein HGH1 N-terminal" evidence="2">
    <location>
        <begin position="118"/>
        <end position="301"/>
    </location>
</feature>
<name>A0A565A0M9_PLAVI</name>
<dbReference type="VEuPathDB" id="PlasmoDB:PVW1_130030700"/>
<dbReference type="InterPro" id="IPR016024">
    <property type="entry name" value="ARM-type_fold"/>
</dbReference>
<feature type="compositionally biased region" description="Basic and acidic residues" evidence="1">
    <location>
        <begin position="149"/>
        <end position="168"/>
    </location>
</feature>
<dbReference type="VEuPathDB" id="PlasmoDB:PVPAM_130039200"/>
<accession>A0A565A0M9</accession>
<dbReference type="Proteomes" id="UP000220605">
    <property type="component" value="Chromosome 13"/>
</dbReference>
<evidence type="ECO:0000256" key="1">
    <source>
        <dbReference type="SAM" id="MobiDB-lite"/>
    </source>
</evidence>
<dbReference type="AlphaFoldDB" id="A0A565A0M9"/>
<dbReference type="InterPro" id="IPR011989">
    <property type="entry name" value="ARM-like"/>
</dbReference>
<dbReference type="InterPro" id="IPR007205">
    <property type="entry name" value="Protein_HGH1_N"/>
</dbReference>
<dbReference type="InterPro" id="IPR039717">
    <property type="entry name" value="Hgh1"/>
</dbReference>
<evidence type="ECO:0000313" key="3">
    <source>
        <dbReference type="EMBL" id="VUZ98295.1"/>
    </source>
</evidence>
<dbReference type="VEuPathDB" id="PlasmoDB:PVX_085230"/>
<evidence type="ECO:0000259" key="2">
    <source>
        <dbReference type="Pfam" id="PF04063"/>
    </source>
</evidence>
<dbReference type="EMBL" id="LT635624">
    <property type="protein sequence ID" value="VUZ98295.1"/>
    <property type="molecule type" value="Genomic_DNA"/>
</dbReference>